<dbReference type="InterPro" id="IPR050953">
    <property type="entry name" value="N4_N6_ade-DNA_methylase"/>
</dbReference>
<feature type="non-terminal residue" evidence="5">
    <location>
        <position position="445"/>
    </location>
</feature>
<dbReference type="SUPFAM" id="SSF53335">
    <property type="entry name" value="S-adenosyl-L-methionine-dependent methyltransferases"/>
    <property type="match status" value="1"/>
</dbReference>
<evidence type="ECO:0000256" key="4">
    <source>
        <dbReference type="ARBA" id="ARBA00047942"/>
    </source>
</evidence>
<dbReference type="InterPro" id="IPR029063">
    <property type="entry name" value="SAM-dependent_MTases_sf"/>
</dbReference>
<protein>
    <recommendedName>
        <fullName evidence="1">site-specific DNA-methyltransferase (adenine-specific)</fullName>
        <ecNumber evidence="1">2.1.1.72</ecNumber>
    </recommendedName>
</protein>
<dbReference type="PANTHER" id="PTHR33841">
    <property type="entry name" value="DNA METHYLTRANSFERASE YEEA-RELATED"/>
    <property type="match status" value="1"/>
</dbReference>
<evidence type="ECO:0000256" key="3">
    <source>
        <dbReference type="ARBA" id="ARBA00022679"/>
    </source>
</evidence>
<dbReference type="PANTHER" id="PTHR33841:SF1">
    <property type="entry name" value="DNA METHYLTRANSFERASE A"/>
    <property type="match status" value="1"/>
</dbReference>
<dbReference type="GO" id="GO:0032259">
    <property type="term" value="P:methylation"/>
    <property type="evidence" value="ECO:0007669"/>
    <property type="project" value="UniProtKB-KW"/>
</dbReference>
<sequence length="445" mass="51273">MTTVASLRDVLTDFIEELDNQFEDPHDIEQILKGHRKLTRRDLGAEPESWTEDILIYPVLEAVGLHKTPGRPTSQRKTPDFKLREEFDGGTLEIVGENKPLNNIEQAEFELVDDYLSNISFPNDGIATDGFDWVVYRTEQGGDFFEHSDVRRHSFRRVLWQLARDEGILSRQQSLPGNEVDIEKELESFALTFKPNHLVPLLTKTAPLEFRDRRQKDVDDFYEVYIEVLFGESDELDYDTCLRNDIVAPDSATKKEKDIFAVTLANRLLFIRFLEERGVLSEGFLSDRVDDYGDSIPTTLYEATINPLFYELFNKPRDQRDLHGDWYDDVPYLNGGLFRQNLPNEDQYDVRNPSMILVIDKVIEGNHEMDIEVDPAILGSVFEMTINHISESENRQKETGAYYTPNDVTHLINSQAVNGQIKETIIDAFSESLDDQVESTFRSEA</sequence>
<name>A0A643JVE5_9EURY</name>
<evidence type="ECO:0000313" key="5">
    <source>
        <dbReference type="EMBL" id="KAB1185662.1"/>
    </source>
</evidence>
<comment type="catalytic activity">
    <reaction evidence="4">
        <text>a 2'-deoxyadenosine in DNA + S-adenosyl-L-methionine = an N(6)-methyl-2'-deoxyadenosine in DNA + S-adenosyl-L-homocysteine + H(+)</text>
        <dbReference type="Rhea" id="RHEA:15197"/>
        <dbReference type="Rhea" id="RHEA-COMP:12418"/>
        <dbReference type="Rhea" id="RHEA-COMP:12419"/>
        <dbReference type="ChEBI" id="CHEBI:15378"/>
        <dbReference type="ChEBI" id="CHEBI:57856"/>
        <dbReference type="ChEBI" id="CHEBI:59789"/>
        <dbReference type="ChEBI" id="CHEBI:90615"/>
        <dbReference type="ChEBI" id="CHEBI:90616"/>
        <dbReference type="EC" id="2.1.1.72"/>
    </reaction>
</comment>
<keyword evidence="3 5" id="KW-0808">Transferase</keyword>
<gene>
    <name evidence="5" type="ORF">Hfx1149_14595</name>
</gene>
<organism evidence="5">
    <name type="scientific">Haloferax sp. CBA1149</name>
    <dbReference type="NCBI Taxonomy" id="2650753"/>
    <lineage>
        <taxon>Archaea</taxon>
        <taxon>Methanobacteriati</taxon>
        <taxon>Methanobacteriota</taxon>
        <taxon>Stenosarchaea group</taxon>
        <taxon>Halobacteria</taxon>
        <taxon>Halobacteriales</taxon>
        <taxon>Haloferacaceae</taxon>
        <taxon>Haloferax</taxon>
    </lineage>
</organism>
<proteinExistence type="predicted"/>
<dbReference type="EMBL" id="VZUS01000003">
    <property type="protein sequence ID" value="KAB1185662.1"/>
    <property type="molecule type" value="Genomic_DNA"/>
</dbReference>
<reference evidence="5" key="1">
    <citation type="submission" date="2019-09" db="EMBL/GenBank/DDBJ databases">
        <title>Genomic analysis of Haloferax sp. CBA1149.</title>
        <authorList>
            <person name="Roh S.W."/>
        </authorList>
    </citation>
    <scope>NUCLEOTIDE SEQUENCE</scope>
    <source>
        <strain evidence="5">CBA1149</strain>
    </source>
</reference>
<evidence type="ECO:0000256" key="1">
    <source>
        <dbReference type="ARBA" id="ARBA00011900"/>
    </source>
</evidence>
<dbReference type="EC" id="2.1.1.72" evidence="1"/>
<evidence type="ECO:0000256" key="2">
    <source>
        <dbReference type="ARBA" id="ARBA00022603"/>
    </source>
</evidence>
<comment type="caution">
    <text evidence="5">The sequence shown here is derived from an EMBL/GenBank/DDBJ whole genome shotgun (WGS) entry which is preliminary data.</text>
</comment>
<dbReference type="AlphaFoldDB" id="A0A643JVE5"/>
<dbReference type="GO" id="GO:0009007">
    <property type="term" value="F:site-specific DNA-methyltransferase (adenine-specific) activity"/>
    <property type="evidence" value="ECO:0007669"/>
    <property type="project" value="UniProtKB-EC"/>
</dbReference>
<keyword evidence="2 5" id="KW-0489">Methyltransferase</keyword>
<accession>A0A643JVE5</accession>